<dbReference type="AlphaFoldDB" id="A0A6G1SAZ3"/>
<name>A0A6G1SAZ3_9ACAR</name>
<dbReference type="GO" id="GO:0016020">
    <property type="term" value="C:membrane"/>
    <property type="evidence" value="ECO:0007669"/>
    <property type="project" value="UniProtKB-SubCell"/>
</dbReference>
<evidence type="ECO:0000256" key="7">
    <source>
        <dbReference type="SAM" id="Phobius"/>
    </source>
</evidence>
<dbReference type="InterPro" id="IPR053937">
    <property type="entry name" value="GOST_TM"/>
</dbReference>
<dbReference type="Pfam" id="PF06814">
    <property type="entry name" value="GOST_TM"/>
    <property type="match status" value="1"/>
</dbReference>
<dbReference type="GO" id="GO:0005794">
    <property type="term" value="C:Golgi apparatus"/>
    <property type="evidence" value="ECO:0007669"/>
    <property type="project" value="TreeGrafter"/>
</dbReference>
<keyword evidence="2 7" id="KW-0812">Transmembrane</keyword>
<gene>
    <name evidence="9" type="primary">Gpr107</name>
    <name evidence="9" type="ORF">g.5961</name>
</gene>
<evidence type="ECO:0000256" key="1">
    <source>
        <dbReference type="ARBA" id="ARBA00004141"/>
    </source>
</evidence>
<feature type="region of interest" description="Disordered" evidence="6">
    <location>
        <begin position="565"/>
        <end position="603"/>
    </location>
</feature>
<feature type="transmembrane region" description="Helical" evidence="7">
    <location>
        <begin position="513"/>
        <end position="534"/>
    </location>
</feature>
<dbReference type="InterPro" id="IPR009637">
    <property type="entry name" value="GPR107/GPR108-like"/>
</dbReference>
<organism evidence="9">
    <name type="scientific">Aceria tosichella</name>
    <name type="common">wheat curl mite</name>
    <dbReference type="NCBI Taxonomy" id="561515"/>
    <lineage>
        <taxon>Eukaryota</taxon>
        <taxon>Metazoa</taxon>
        <taxon>Ecdysozoa</taxon>
        <taxon>Arthropoda</taxon>
        <taxon>Chelicerata</taxon>
        <taxon>Arachnida</taxon>
        <taxon>Acari</taxon>
        <taxon>Acariformes</taxon>
        <taxon>Trombidiformes</taxon>
        <taxon>Prostigmata</taxon>
        <taxon>Eupodina</taxon>
        <taxon>Eriophyoidea</taxon>
        <taxon>Eriophyidae</taxon>
        <taxon>Eriophyinae</taxon>
        <taxon>Aceriini</taxon>
        <taxon>Aceria</taxon>
    </lineage>
</organism>
<feature type="compositionally biased region" description="Basic and acidic residues" evidence="6">
    <location>
        <begin position="175"/>
        <end position="190"/>
    </location>
</feature>
<keyword evidence="3" id="KW-0732">Signal</keyword>
<feature type="region of interest" description="Disordered" evidence="6">
    <location>
        <begin position="163"/>
        <end position="196"/>
    </location>
</feature>
<evidence type="ECO:0000256" key="3">
    <source>
        <dbReference type="ARBA" id="ARBA00022729"/>
    </source>
</evidence>
<dbReference type="EMBL" id="GGYP01002620">
    <property type="protein sequence ID" value="MDE47391.1"/>
    <property type="molecule type" value="Transcribed_RNA"/>
</dbReference>
<feature type="transmembrane region" description="Helical" evidence="7">
    <location>
        <begin position="484"/>
        <end position="507"/>
    </location>
</feature>
<feature type="transmembrane region" description="Helical" evidence="7">
    <location>
        <begin position="405"/>
        <end position="423"/>
    </location>
</feature>
<proteinExistence type="predicted"/>
<dbReference type="PANTHER" id="PTHR21229">
    <property type="entry name" value="LUNG SEVEN TRANSMEMBRANE RECEPTOR"/>
    <property type="match status" value="1"/>
</dbReference>
<evidence type="ECO:0000256" key="4">
    <source>
        <dbReference type="ARBA" id="ARBA00022989"/>
    </source>
</evidence>
<protein>
    <submittedName>
        <fullName evidence="9">Protein GPR107</fullName>
    </submittedName>
</protein>
<feature type="compositionally biased region" description="Basic and acidic residues" evidence="6">
    <location>
        <begin position="565"/>
        <end position="577"/>
    </location>
</feature>
<dbReference type="PANTHER" id="PTHR21229:SF2">
    <property type="entry name" value="RE59932P"/>
    <property type="match status" value="1"/>
</dbReference>
<keyword evidence="5 7" id="KW-0472">Membrane</keyword>
<keyword evidence="4 7" id="KW-1133">Transmembrane helix</keyword>
<feature type="transmembrane region" description="Helical" evidence="7">
    <location>
        <begin position="332"/>
        <end position="355"/>
    </location>
</feature>
<feature type="domain" description="GOST seven transmembrane" evidence="8">
    <location>
        <begin position="297"/>
        <end position="540"/>
    </location>
</feature>
<evidence type="ECO:0000313" key="9">
    <source>
        <dbReference type="EMBL" id="MDE47391.1"/>
    </source>
</evidence>
<sequence>MIRLLTNVRLLTLYCYLALCYHLVSSLKHHLVLTNDPRYQVGVSSFGYNKLGRLEVMVQNLTLNPDPQEEFDEPHYGFVLFKSDQARNPYAARPVQQDFQTSCLLNDPRNQFKFDLMSLIILPKQEKVLIRCSGTKNKFPPIKPLLYDLREPHSSYIHTISKRAAGLAPPNTTSDEYRPNPEAAQHEQRNNKLYQPCPGSPDSLPLVVKNDSMERQLYSFNFSMRINNETEEGNYYLSFHNCRGFRGHHRNSYENGGSARDMGYGEHGGRVLTRFNLSMMIVETNYPENYLSAGAMPLPQMYFMLSVMFFLCGCAWVNFIRSQKENTLKIHNLMTVLVFAKACSLLFHGINYHYISLDGQPVVTWAYLYYATRSVKGALFFITLALIGSGWTFIKHILSHRDKKIIVVIVALQVIAHIAEIVLDESTEGEASIEFWAKLCGLVDLFSCFAILVLISWSLRHLEEASSTDGKAAMNLRKMELFKSFYVVSTIYIYVTRIVTFVLLSMLVFKYSWLAELFSELATLVYFSVTGYYFQPMPTNPYLLLSTDPDQEEDILFSVDAHEFDRSPTDKRHDKGAWIRGGSEDSDQAKVTRRVVEDVEESV</sequence>
<evidence type="ECO:0000256" key="6">
    <source>
        <dbReference type="SAM" id="MobiDB-lite"/>
    </source>
</evidence>
<comment type="subcellular location">
    <subcellularLocation>
        <location evidence="1">Membrane</location>
        <topology evidence="1">Multi-pass membrane protein</topology>
    </subcellularLocation>
</comment>
<reference evidence="9" key="1">
    <citation type="submission" date="2018-10" db="EMBL/GenBank/DDBJ databases">
        <title>Transcriptome assembly of Aceria tosichella (Wheat curl mite) Type 2.</title>
        <authorList>
            <person name="Scully E.D."/>
            <person name="Geib S.M."/>
            <person name="Palmer N.A."/>
            <person name="Gupta A.K."/>
            <person name="Sarath G."/>
            <person name="Tatineni S."/>
        </authorList>
    </citation>
    <scope>NUCLEOTIDE SEQUENCE</scope>
    <source>
        <strain evidence="9">LincolnNE</strain>
    </source>
</reference>
<feature type="transmembrane region" description="Helical" evidence="7">
    <location>
        <begin position="435"/>
        <end position="457"/>
    </location>
</feature>
<evidence type="ECO:0000256" key="5">
    <source>
        <dbReference type="ARBA" id="ARBA00023136"/>
    </source>
</evidence>
<evidence type="ECO:0000259" key="8">
    <source>
        <dbReference type="Pfam" id="PF06814"/>
    </source>
</evidence>
<accession>A0A6G1SAZ3</accession>
<evidence type="ECO:0000256" key="2">
    <source>
        <dbReference type="ARBA" id="ARBA00022692"/>
    </source>
</evidence>
<feature type="compositionally biased region" description="Basic and acidic residues" evidence="6">
    <location>
        <begin position="587"/>
        <end position="597"/>
    </location>
</feature>
<feature type="transmembrane region" description="Helical" evidence="7">
    <location>
        <begin position="375"/>
        <end position="393"/>
    </location>
</feature>
<feature type="transmembrane region" description="Helical" evidence="7">
    <location>
        <begin position="301"/>
        <end position="320"/>
    </location>
</feature>